<dbReference type="Proteomes" id="UP000055024">
    <property type="component" value="Unassembled WGS sequence"/>
</dbReference>
<gene>
    <name evidence="1" type="ORF">T11_8687</name>
</gene>
<dbReference type="EMBL" id="JYDP01000061">
    <property type="protein sequence ID" value="KRZ10351.1"/>
    <property type="molecule type" value="Genomic_DNA"/>
</dbReference>
<reference evidence="1 2" key="1">
    <citation type="submission" date="2015-01" db="EMBL/GenBank/DDBJ databases">
        <title>Evolution of Trichinella species and genotypes.</title>
        <authorList>
            <person name="Korhonen P.K."/>
            <person name="Edoardo P."/>
            <person name="Giuseppe L.R."/>
            <person name="Gasser R.B."/>
        </authorList>
    </citation>
    <scope>NUCLEOTIDE SEQUENCE [LARGE SCALE GENOMIC DNA]</scope>
    <source>
        <strain evidence="1">ISS1029</strain>
    </source>
</reference>
<organism evidence="1 2">
    <name type="scientific">Trichinella zimbabwensis</name>
    <dbReference type="NCBI Taxonomy" id="268475"/>
    <lineage>
        <taxon>Eukaryota</taxon>
        <taxon>Metazoa</taxon>
        <taxon>Ecdysozoa</taxon>
        <taxon>Nematoda</taxon>
        <taxon>Enoplea</taxon>
        <taxon>Dorylaimia</taxon>
        <taxon>Trichinellida</taxon>
        <taxon>Trichinellidae</taxon>
        <taxon>Trichinella</taxon>
    </lineage>
</organism>
<proteinExistence type="predicted"/>
<dbReference type="AlphaFoldDB" id="A0A0V1HJ49"/>
<evidence type="ECO:0000313" key="2">
    <source>
        <dbReference type="Proteomes" id="UP000055024"/>
    </source>
</evidence>
<sequence>MTSRAEFDFFPMFPLENIPWKFCSLSWTTTVDCDLDEEAEICALFFGYQCKVKIANPLRHQACAYFESNFGKKTQTCLLSQRLGGQMQLCTSWFNVNFNGCV</sequence>
<protein>
    <submittedName>
        <fullName evidence="1">Uncharacterized protein</fullName>
    </submittedName>
</protein>
<accession>A0A0V1HJ49</accession>
<name>A0A0V1HJ49_9BILA</name>
<keyword evidence="2" id="KW-1185">Reference proteome</keyword>
<comment type="caution">
    <text evidence="1">The sequence shown here is derived from an EMBL/GenBank/DDBJ whole genome shotgun (WGS) entry which is preliminary data.</text>
</comment>
<evidence type="ECO:0000313" key="1">
    <source>
        <dbReference type="EMBL" id="KRZ10351.1"/>
    </source>
</evidence>